<organism evidence="1 2">
    <name type="scientific">Trifolium medium</name>
    <dbReference type="NCBI Taxonomy" id="97028"/>
    <lineage>
        <taxon>Eukaryota</taxon>
        <taxon>Viridiplantae</taxon>
        <taxon>Streptophyta</taxon>
        <taxon>Embryophyta</taxon>
        <taxon>Tracheophyta</taxon>
        <taxon>Spermatophyta</taxon>
        <taxon>Magnoliopsida</taxon>
        <taxon>eudicotyledons</taxon>
        <taxon>Gunneridae</taxon>
        <taxon>Pentapetalae</taxon>
        <taxon>rosids</taxon>
        <taxon>fabids</taxon>
        <taxon>Fabales</taxon>
        <taxon>Fabaceae</taxon>
        <taxon>Papilionoideae</taxon>
        <taxon>50 kb inversion clade</taxon>
        <taxon>NPAAA clade</taxon>
        <taxon>Hologalegina</taxon>
        <taxon>IRL clade</taxon>
        <taxon>Trifolieae</taxon>
        <taxon>Trifolium</taxon>
    </lineage>
</organism>
<dbReference type="EMBL" id="LXQA010447260">
    <property type="protein sequence ID" value="MCI52440.1"/>
    <property type="molecule type" value="Genomic_DNA"/>
</dbReference>
<keyword evidence="2" id="KW-1185">Reference proteome</keyword>
<reference evidence="1 2" key="1">
    <citation type="journal article" date="2018" name="Front. Plant Sci.">
        <title>Red Clover (Trifolium pratense) and Zigzag Clover (T. medium) - A Picture of Genomic Similarities and Differences.</title>
        <authorList>
            <person name="Dluhosova J."/>
            <person name="Istvanek J."/>
            <person name="Nedelnik J."/>
            <person name="Repkova J."/>
        </authorList>
    </citation>
    <scope>NUCLEOTIDE SEQUENCE [LARGE SCALE GENOMIC DNA]</scope>
    <source>
        <strain evidence="2">cv. 10/8</strain>
        <tissue evidence="1">Leaf</tissue>
    </source>
</reference>
<proteinExistence type="predicted"/>
<name>A0A392SX10_9FABA</name>
<accession>A0A392SX10</accession>
<evidence type="ECO:0000313" key="1">
    <source>
        <dbReference type="EMBL" id="MCI52440.1"/>
    </source>
</evidence>
<comment type="caution">
    <text evidence="1">The sequence shown here is derived from an EMBL/GenBank/DDBJ whole genome shotgun (WGS) entry which is preliminary data.</text>
</comment>
<evidence type="ECO:0000313" key="2">
    <source>
        <dbReference type="Proteomes" id="UP000265520"/>
    </source>
</evidence>
<dbReference type="AlphaFoldDB" id="A0A392SX10"/>
<dbReference type="Proteomes" id="UP000265520">
    <property type="component" value="Unassembled WGS sequence"/>
</dbReference>
<protein>
    <submittedName>
        <fullName evidence="1">Uncharacterized protein</fullName>
    </submittedName>
</protein>
<sequence>ISKDVTALVCWDVKAAAENGDNEWVANVGVWARNHALNAPHNHLPYPDGLSPHDGVNHVAA</sequence>
<feature type="non-terminal residue" evidence="1">
    <location>
        <position position="1"/>
    </location>
</feature>